<comment type="caution">
    <text evidence="2">The sequence shown here is derived from an EMBL/GenBank/DDBJ whole genome shotgun (WGS) entry which is preliminary data.</text>
</comment>
<evidence type="ECO:0000256" key="1">
    <source>
        <dbReference type="SAM" id="Phobius"/>
    </source>
</evidence>
<feature type="transmembrane region" description="Helical" evidence="1">
    <location>
        <begin position="15"/>
        <end position="32"/>
    </location>
</feature>
<name>A0A117NSL6_PENFR</name>
<evidence type="ECO:0000313" key="2">
    <source>
        <dbReference type="EMBL" id="KUM66651.1"/>
    </source>
</evidence>
<dbReference type="AlphaFoldDB" id="A0A117NSL6"/>
<dbReference type="EMBL" id="LLXE01000006">
    <property type="protein sequence ID" value="KUM66651.1"/>
    <property type="molecule type" value="Genomic_DNA"/>
</dbReference>
<gene>
    <name evidence="2" type="ORF">ACN42_g464</name>
</gene>
<dbReference type="Proteomes" id="UP000055045">
    <property type="component" value="Unassembled WGS sequence"/>
</dbReference>
<protein>
    <submittedName>
        <fullName evidence="2">Uncharacterized protein</fullName>
    </submittedName>
</protein>
<reference evidence="2 3" key="1">
    <citation type="submission" date="2015-10" db="EMBL/GenBank/DDBJ databases">
        <title>Genome sequencing of Penicillium freii.</title>
        <authorList>
            <person name="Nguyen H.D."/>
            <person name="Visagie C.M."/>
            <person name="Seifert K.A."/>
        </authorList>
    </citation>
    <scope>NUCLEOTIDE SEQUENCE [LARGE SCALE GENOMIC DNA]</scope>
    <source>
        <strain evidence="2 3">DAOM 242723</strain>
    </source>
</reference>
<proteinExistence type="predicted"/>
<keyword evidence="1" id="KW-0472">Membrane</keyword>
<evidence type="ECO:0000313" key="3">
    <source>
        <dbReference type="Proteomes" id="UP000055045"/>
    </source>
</evidence>
<accession>A0A117NSL6</accession>
<keyword evidence="1" id="KW-0812">Transmembrane</keyword>
<sequence length="103" mass="11111">MVDQSADCPEAAKPATVRLVDVVVVTCLLIVLKLQSPPRSDWLINQSADCPEADARHGQTGRYGCSKWGGVRSGWSIEVVVTSLPIVLKPEPATARLEVDDLN</sequence>
<keyword evidence="3" id="KW-1185">Reference proteome</keyword>
<organism evidence="2 3">
    <name type="scientific">Penicillium freii</name>
    <dbReference type="NCBI Taxonomy" id="48697"/>
    <lineage>
        <taxon>Eukaryota</taxon>
        <taxon>Fungi</taxon>
        <taxon>Dikarya</taxon>
        <taxon>Ascomycota</taxon>
        <taxon>Pezizomycotina</taxon>
        <taxon>Eurotiomycetes</taxon>
        <taxon>Eurotiomycetidae</taxon>
        <taxon>Eurotiales</taxon>
        <taxon>Aspergillaceae</taxon>
        <taxon>Penicillium</taxon>
    </lineage>
</organism>
<keyword evidence="1" id="KW-1133">Transmembrane helix</keyword>